<dbReference type="PROSITE" id="PS50294">
    <property type="entry name" value="WD_REPEATS_REGION"/>
    <property type="match status" value="4"/>
</dbReference>
<dbReference type="InterPro" id="IPR015943">
    <property type="entry name" value="WD40/YVTN_repeat-like_dom_sf"/>
</dbReference>
<dbReference type="VEuPathDB" id="FungiDB:BCV72DRAFT_268571"/>
<dbReference type="InterPro" id="IPR018391">
    <property type="entry name" value="PQQ_b-propeller_rpt"/>
</dbReference>
<keyword evidence="2" id="KW-0677">Repeat</keyword>
<dbReference type="Proteomes" id="UP000242381">
    <property type="component" value="Unassembled WGS sequence"/>
</dbReference>
<dbReference type="PROSITE" id="PS50082">
    <property type="entry name" value="WD_REPEATS_2"/>
    <property type="match status" value="6"/>
</dbReference>
<proteinExistence type="predicted"/>
<keyword evidence="1 3" id="KW-0853">WD repeat</keyword>
<feature type="repeat" description="WD" evidence="3">
    <location>
        <begin position="281"/>
        <end position="318"/>
    </location>
</feature>
<gene>
    <name evidence="5" type="ORF">BCV71DRAFT_233324</name>
</gene>
<evidence type="ECO:0000313" key="5">
    <source>
        <dbReference type="EMBL" id="ORE20325.1"/>
    </source>
</evidence>
<dbReference type="PROSITE" id="PS00678">
    <property type="entry name" value="WD_REPEATS_1"/>
    <property type="match status" value="1"/>
</dbReference>
<dbReference type="AlphaFoldDB" id="A0A1X0S7T3"/>
<feature type="domain" description="Anaphase-promoting complex subunit 4-like WD40" evidence="4">
    <location>
        <begin position="126"/>
        <end position="172"/>
    </location>
</feature>
<feature type="repeat" description="WD" evidence="3">
    <location>
        <begin position="12"/>
        <end position="53"/>
    </location>
</feature>
<dbReference type="EMBL" id="KV921296">
    <property type="protein sequence ID" value="ORE20325.1"/>
    <property type="molecule type" value="Genomic_DNA"/>
</dbReference>
<dbReference type="InterPro" id="IPR024977">
    <property type="entry name" value="Apc4-like_WD40_dom"/>
</dbReference>
<dbReference type="InterPro" id="IPR001680">
    <property type="entry name" value="WD40_rpt"/>
</dbReference>
<evidence type="ECO:0000256" key="2">
    <source>
        <dbReference type="ARBA" id="ARBA00022737"/>
    </source>
</evidence>
<sequence length="318" mass="34409">MPTTYIPTIVNDEAHSDGIWDVAWSKHTNLVISGSEDGKVKCWDGATGELKFELEGHAMGVISVDVSQDGTRNGIITSAFHVRLLTAIQYIGLASSSVDSNIRIWDLEQNGKLTQSIIAAPVESWKIKFSSDGQHIATGSHNGDIHIYSVETGEKVKSLPTKNKFLMCVAYATGGAEDGTIYVFNIETDQLAHTLSGHAMTVRSLCFASDSKTLISGSDDKCVHVYDVEHGQLASSLTGHSDWVLCVAANPDISKQQIVSCSSDKKIKVWDLGLRSVLETHEVHSDQVWGVAWNPEGTKLVSGSDDKSLKWFASSGSS</sequence>
<dbReference type="InterPro" id="IPR019775">
    <property type="entry name" value="WD40_repeat_CS"/>
</dbReference>
<dbReference type="Pfam" id="PF12894">
    <property type="entry name" value="ANAPC4_WD40"/>
    <property type="match status" value="1"/>
</dbReference>
<dbReference type="GO" id="GO:0016593">
    <property type="term" value="C:Cdc73/Paf1 complex"/>
    <property type="evidence" value="ECO:0007669"/>
    <property type="project" value="TreeGrafter"/>
</dbReference>
<evidence type="ECO:0000259" key="4">
    <source>
        <dbReference type="Pfam" id="PF12894"/>
    </source>
</evidence>
<dbReference type="SMART" id="SM00564">
    <property type="entry name" value="PQQ"/>
    <property type="match status" value="3"/>
</dbReference>
<protein>
    <submittedName>
        <fullName evidence="5">WD40 repeat-like protein</fullName>
    </submittedName>
</protein>
<dbReference type="InterPro" id="IPR051510">
    <property type="entry name" value="SKI8"/>
</dbReference>
<evidence type="ECO:0000256" key="3">
    <source>
        <dbReference type="PROSITE-ProRule" id="PRU00221"/>
    </source>
</evidence>
<feature type="repeat" description="WD" evidence="3">
    <location>
        <begin position="195"/>
        <end position="236"/>
    </location>
</feature>
<dbReference type="Gene3D" id="2.130.10.10">
    <property type="entry name" value="YVTN repeat-like/Quinoprotein amine dehydrogenase"/>
    <property type="match status" value="2"/>
</dbReference>
<dbReference type="CDD" id="cd00200">
    <property type="entry name" value="WD40"/>
    <property type="match status" value="1"/>
</dbReference>
<dbReference type="InterPro" id="IPR020472">
    <property type="entry name" value="WD40_PAC1"/>
</dbReference>
<dbReference type="OMA" id="LDSSMCL"/>
<feature type="repeat" description="WD" evidence="3">
    <location>
        <begin position="237"/>
        <end position="280"/>
    </location>
</feature>
<reference evidence="5 6" key="1">
    <citation type="journal article" date="2016" name="Proc. Natl. Acad. Sci. U.S.A.">
        <title>Lipid metabolic changes in an early divergent fungus govern the establishment of a mutualistic symbiosis with endobacteria.</title>
        <authorList>
            <person name="Lastovetsky O.A."/>
            <person name="Gaspar M.L."/>
            <person name="Mondo S.J."/>
            <person name="LaButti K.M."/>
            <person name="Sandor L."/>
            <person name="Grigoriev I.V."/>
            <person name="Henry S.A."/>
            <person name="Pawlowska T.E."/>
        </authorList>
    </citation>
    <scope>NUCLEOTIDE SEQUENCE [LARGE SCALE GENOMIC DNA]</scope>
    <source>
        <strain evidence="5 6">ATCC 11559</strain>
    </source>
</reference>
<dbReference type="InterPro" id="IPR036322">
    <property type="entry name" value="WD40_repeat_dom_sf"/>
</dbReference>
<dbReference type="PRINTS" id="PR00320">
    <property type="entry name" value="GPROTEINBRPT"/>
</dbReference>
<evidence type="ECO:0000313" key="6">
    <source>
        <dbReference type="Proteomes" id="UP000242381"/>
    </source>
</evidence>
<feature type="repeat" description="WD" evidence="3">
    <location>
        <begin position="127"/>
        <end position="158"/>
    </location>
</feature>
<dbReference type="SMART" id="SM00320">
    <property type="entry name" value="WD40"/>
    <property type="match status" value="7"/>
</dbReference>
<dbReference type="PANTHER" id="PTHR44090">
    <property type="entry name" value="WD REPEAT-CONTAINING PROTEIN 61"/>
    <property type="match status" value="1"/>
</dbReference>
<evidence type="ECO:0000256" key="1">
    <source>
        <dbReference type="ARBA" id="ARBA00022574"/>
    </source>
</evidence>
<dbReference type="SUPFAM" id="SSF50978">
    <property type="entry name" value="WD40 repeat-like"/>
    <property type="match status" value="1"/>
</dbReference>
<name>A0A1X0S7T3_RHIZD</name>
<feature type="repeat" description="WD" evidence="3">
    <location>
        <begin position="93"/>
        <end position="115"/>
    </location>
</feature>
<accession>A0A1X0S7T3</accession>
<dbReference type="Pfam" id="PF00400">
    <property type="entry name" value="WD40"/>
    <property type="match status" value="5"/>
</dbReference>
<dbReference type="PANTHER" id="PTHR44090:SF1">
    <property type="entry name" value="SUPERKILLER COMPLEX PROTEIN 8"/>
    <property type="match status" value="1"/>
</dbReference>
<organism evidence="5 6">
    <name type="scientific">Rhizopus microsporus</name>
    <dbReference type="NCBI Taxonomy" id="58291"/>
    <lineage>
        <taxon>Eukaryota</taxon>
        <taxon>Fungi</taxon>
        <taxon>Fungi incertae sedis</taxon>
        <taxon>Mucoromycota</taxon>
        <taxon>Mucoromycotina</taxon>
        <taxon>Mucoromycetes</taxon>
        <taxon>Mucorales</taxon>
        <taxon>Mucorineae</taxon>
        <taxon>Rhizopodaceae</taxon>
        <taxon>Rhizopus</taxon>
    </lineage>
</organism>